<dbReference type="Proteomes" id="UP000245412">
    <property type="component" value="Unassembled WGS sequence"/>
</dbReference>
<comment type="caution">
    <text evidence="6">The sequence shown here is derived from an EMBL/GenBank/DDBJ whole genome shotgun (WGS) entry which is preliminary data.</text>
</comment>
<dbReference type="RefSeq" id="WP_109624941.1">
    <property type="nucleotide sequence ID" value="NZ_JANKBI010000012.1"/>
</dbReference>
<organism evidence="6 7">
    <name type="scientific">Murimonas intestini</name>
    <dbReference type="NCBI Taxonomy" id="1337051"/>
    <lineage>
        <taxon>Bacteria</taxon>
        <taxon>Bacillati</taxon>
        <taxon>Bacillota</taxon>
        <taxon>Clostridia</taxon>
        <taxon>Lachnospirales</taxon>
        <taxon>Lachnospiraceae</taxon>
        <taxon>Murimonas</taxon>
    </lineage>
</organism>
<evidence type="ECO:0000313" key="7">
    <source>
        <dbReference type="Proteomes" id="UP000245412"/>
    </source>
</evidence>
<dbReference type="SUPFAM" id="SSF53850">
    <property type="entry name" value="Periplasmic binding protein-like II"/>
    <property type="match status" value="1"/>
</dbReference>
<comment type="similarity">
    <text evidence="1">Belongs to the LysR transcriptional regulatory family.</text>
</comment>
<reference evidence="6 7" key="1">
    <citation type="submission" date="2018-05" db="EMBL/GenBank/DDBJ databases">
        <authorList>
            <person name="Goeker M."/>
            <person name="Huntemann M."/>
            <person name="Clum A."/>
            <person name="Pillay M."/>
            <person name="Palaniappan K."/>
            <person name="Varghese N."/>
            <person name="Mikhailova N."/>
            <person name="Stamatis D."/>
            <person name="Reddy T."/>
            <person name="Daum C."/>
            <person name="Shapiro N."/>
            <person name="Ivanova N."/>
            <person name="Kyrpides N."/>
            <person name="Woyke T."/>
        </authorList>
    </citation>
    <scope>NUCLEOTIDE SEQUENCE [LARGE SCALE GENOMIC DNA]</scope>
    <source>
        <strain evidence="6 7">DSM 26524</strain>
    </source>
</reference>
<dbReference type="Pfam" id="PF00126">
    <property type="entry name" value="HTH_1"/>
    <property type="match status" value="1"/>
</dbReference>
<dbReference type="FunFam" id="1.10.10.10:FF:000001">
    <property type="entry name" value="LysR family transcriptional regulator"/>
    <property type="match status" value="1"/>
</dbReference>
<sequence>MSINLEYYKIFYYVAKLEGITSAAEELAISQPAVSQAVKQLETALGTVLFVRTGRGVHLTPAGEMLYSYVKRGYEYICLGEEKLKEMLDLESGEIRIGASDMTLKYYLLNYLQRFHEEFPKVKLTVTNGPTPETLRYLQEGRIDFGVVTQPFEERADLEARPVRSIQDIFVAGTKFSYLKNVRLSFSDLEDLPVICLEKNTSTRRYMDRVLAENGVILNPEIELATSDILVQFAKRDLGIAEIVKDFALPFLESGELFELELDNEIPARQICLVQDKKNPPSAAAQKLIGGMGECCLAE</sequence>
<dbReference type="GO" id="GO:0000976">
    <property type="term" value="F:transcription cis-regulatory region binding"/>
    <property type="evidence" value="ECO:0007669"/>
    <property type="project" value="TreeGrafter"/>
</dbReference>
<dbReference type="EMBL" id="QGGY01000002">
    <property type="protein sequence ID" value="PWJ77990.1"/>
    <property type="molecule type" value="Genomic_DNA"/>
</dbReference>
<evidence type="ECO:0000256" key="4">
    <source>
        <dbReference type="ARBA" id="ARBA00023163"/>
    </source>
</evidence>
<dbReference type="InterPro" id="IPR036390">
    <property type="entry name" value="WH_DNA-bd_sf"/>
</dbReference>
<dbReference type="Gene3D" id="3.40.190.290">
    <property type="match status" value="1"/>
</dbReference>
<name>A0AB73T7T6_9FIRM</name>
<keyword evidence="7" id="KW-1185">Reference proteome</keyword>
<evidence type="ECO:0000313" key="6">
    <source>
        <dbReference type="EMBL" id="PWJ77990.1"/>
    </source>
</evidence>
<gene>
    <name evidence="6" type="ORF">C7383_102123</name>
</gene>
<keyword evidence="4" id="KW-0804">Transcription</keyword>
<dbReference type="InterPro" id="IPR036388">
    <property type="entry name" value="WH-like_DNA-bd_sf"/>
</dbReference>
<dbReference type="InterPro" id="IPR000847">
    <property type="entry name" value="LysR_HTH_N"/>
</dbReference>
<dbReference type="Pfam" id="PF03466">
    <property type="entry name" value="LysR_substrate"/>
    <property type="match status" value="1"/>
</dbReference>
<dbReference type="PRINTS" id="PR00039">
    <property type="entry name" value="HTHLYSR"/>
</dbReference>
<dbReference type="GO" id="GO:0003700">
    <property type="term" value="F:DNA-binding transcription factor activity"/>
    <property type="evidence" value="ECO:0007669"/>
    <property type="project" value="InterPro"/>
</dbReference>
<dbReference type="CDD" id="cd05466">
    <property type="entry name" value="PBP2_LTTR_substrate"/>
    <property type="match status" value="1"/>
</dbReference>
<protein>
    <submittedName>
        <fullName evidence="6">DNA-binding transcriptional LysR family regulator</fullName>
    </submittedName>
</protein>
<evidence type="ECO:0000256" key="1">
    <source>
        <dbReference type="ARBA" id="ARBA00009437"/>
    </source>
</evidence>
<evidence type="ECO:0000256" key="2">
    <source>
        <dbReference type="ARBA" id="ARBA00023015"/>
    </source>
</evidence>
<accession>A0AB73T7T6</accession>
<proteinExistence type="inferred from homology"/>
<keyword evidence="2" id="KW-0805">Transcription regulation</keyword>
<dbReference type="PANTHER" id="PTHR30126">
    <property type="entry name" value="HTH-TYPE TRANSCRIPTIONAL REGULATOR"/>
    <property type="match status" value="1"/>
</dbReference>
<evidence type="ECO:0000259" key="5">
    <source>
        <dbReference type="PROSITE" id="PS50931"/>
    </source>
</evidence>
<keyword evidence="3 6" id="KW-0238">DNA-binding</keyword>
<dbReference type="PANTHER" id="PTHR30126:SF64">
    <property type="entry name" value="HTH-TYPE TRANSCRIPTIONAL REGULATOR CITR"/>
    <property type="match status" value="1"/>
</dbReference>
<feature type="domain" description="HTH lysR-type" evidence="5">
    <location>
        <begin position="3"/>
        <end position="60"/>
    </location>
</feature>
<dbReference type="PROSITE" id="PS50931">
    <property type="entry name" value="HTH_LYSR"/>
    <property type="match status" value="1"/>
</dbReference>
<dbReference type="AlphaFoldDB" id="A0AB73T7T6"/>
<dbReference type="InterPro" id="IPR005119">
    <property type="entry name" value="LysR_subst-bd"/>
</dbReference>
<evidence type="ECO:0000256" key="3">
    <source>
        <dbReference type="ARBA" id="ARBA00023125"/>
    </source>
</evidence>
<dbReference type="SUPFAM" id="SSF46785">
    <property type="entry name" value="Winged helix' DNA-binding domain"/>
    <property type="match status" value="1"/>
</dbReference>
<dbReference type="Gene3D" id="1.10.10.10">
    <property type="entry name" value="Winged helix-like DNA-binding domain superfamily/Winged helix DNA-binding domain"/>
    <property type="match status" value="1"/>
</dbReference>